<protein>
    <recommendedName>
        <fullName evidence="4">Lipoprotein</fullName>
    </recommendedName>
</protein>
<keyword evidence="3" id="KW-1185">Reference proteome</keyword>
<feature type="chain" id="PRO_5046019169" description="Lipoprotein" evidence="1">
    <location>
        <begin position="22"/>
        <end position="126"/>
    </location>
</feature>
<name>A0ABM7UFZ3_9LEPT</name>
<evidence type="ECO:0000313" key="2">
    <source>
        <dbReference type="EMBL" id="BDA77512.1"/>
    </source>
</evidence>
<organism evidence="2 3">
    <name type="scientific">Leptospira kobayashii</name>
    <dbReference type="NCBI Taxonomy" id="1917830"/>
    <lineage>
        <taxon>Bacteria</taxon>
        <taxon>Pseudomonadati</taxon>
        <taxon>Spirochaetota</taxon>
        <taxon>Spirochaetia</taxon>
        <taxon>Leptospirales</taxon>
        <taxon>Leptospiraceae</taxon>
        <taxon>Leptospira</taxon>
    </lineage>
</organism>
<dbReference type="EMBL" id="AP025028">
    <property type="protein sequence ID" value="BDA77512.1"/>
    <property type="molecule type" value="Genomic_DNA"/>
</dbReference>
<proteinExistence type="predicted"/>
<dbReference type="RefSeq" id="WP_109022098.1">
    <property type="nucleotide sequence ID" value="NZ_AP025028.1"/>
</dbReference>
<evidence type="ECO:0000256" key="1">
    <source>
        <dbReference type="SAM" id="SignalP"/>
    </source>
</evidence>
<evidence type="ECO:0008006" key="4">
    <source>
        <dbReference type="Google" id="ProtNLM"/>
    </source>
</evidence>
<dbReference type="NCBIfam" id="NF047814">
    <property type="entry name" value="LIC20211_lipo"/>
    <property type="match status" value="1"/>
</dbReference>
<feature type="signal peptide" evidence="1">
    <location>
        <begin position="1"/>
        <end position="21"/>
    </location>
</feature>
<keyword evidence="1" id="KW-0732">Signal</keyword>
<sequence>MKKTSLLLGLFASCLFFTNCASSTVGIASSNRPLPNIPYETIKSVEKNFSWFSFDIGIIGIPTSIPPADNVIQSLMEGEDADAVVNIRYWNDKSVYGPVTRHRFGIKGDLVKFTSQTPSATTKGKK</sequence>
<evidence type="ECO:0000313" key="3">
    <source>
        <dbReference type="Proteomes" id="UP000245263"/>
    </source>
</evidence>
<gene>
    <name evidence="2" type="ORF">LPTSP3_g04420</name>
</gene>
<reference evidence="2 3" key="1">
    <citation type="submission" date="2021-08" db="EMBL/GenBank/DDBJ databases">
        <title>Complete genome sequence of Leptospira kobayashii strain E30.</title>
        <authorList>
            <person name="Nakao R."/>
            <person name="Nakamura S."/>
            <person name="Masuzawa T."/>
            <person name="Koizumi N."/>
        </authorList>
    </citation>
    <scope>NUCLEOTIDE SEQUENCE [LARGE SCALE GENOMIC DNA]</scope>
    <source>
        <strain evidence="2 3">E30</strain>
    </source>
</reference>
<accession>A0ABM7UFZ3</accession>
<dbReference type="Proteomes" id="UP000245263">
    <property type="component" value="Chromosome 1"/>
</dbReference>